<organism evidence="1 2">
    <name type="scientific">[Actinomadura] parvosata subsp. kistnae</name>
    <dbReference type="NCBI Taxonomy" id="1909395"/>
    <lineage>
        <taxon>Bacteria</taxon>
        <taxon>Bacillati</taxon>
        <taxon>Actinomycetota</taxon>
        <taxon>Actinomycetes</taxon>
        <taxon>Streptosporangiales</taxon>
        <taxon>Streptosporangiaceae</taxon>
        <taxon>Nonomuraea</taxon>
    </lineage>
</organism>
<name>A0A1V0ABP5_9ACTN</name>
<dbReference type="EMBL" id="CP017717">
    <property type="protein sequence ID" value="AQZ67638.1"/>
    <property type="molecule type" value="Genomic_DNA"/>
</dbReference>
<reference evidence="2" key="1">
    <citation type="journal article" date="2017" name="Med. Chem. Commun.">
        <title>Nonomuraea sp. ATCC 55076 harbours the largest actinomycete chromosome to date and the kistamicin biosynthetic gene cluster.</title>
        <authorList>
            <person name="Nazari B."/>
            <person name="Forneris C.C."/>
            <person name="Gibson M.I."/>
            <person name="Moon K."/>
            <person name="Schramma K.R."/>
            <person name="Seyedsayamdost M.R."/>
        </authorList>
    </citation>
    <scope>NUCLEOTIDE SEQUENCE [LARGE SCALE GENOMIC DNA]</scope>
    <source>
        <strain evidence="2">ATCC 55076</strain>
    </source>
</reference>
<sequence>MAFSFRAGWQLESELTSPLDLSTPSSVIKLARQIAFSEGAGAGAANMIWSDRRTVAASATDAIDLAGSLTGPFGTTLTFARIKMLLVLAASGNTNNVNVVMPASNGAPLFLAAGDGIGVKPGGMFWWYDPSAAGVVVTGGTGDLLNLVNSGAGTSVTYDVVIVGASS</sequence>
<evidence type="ECO:0000313" key="2">
    <source>
        <dbReference type="Proteomes" id="UP000190797"/>
    </source>
</evidence>
<accession>A0A1V0ABP5</accession>
<dbReference type="KEGG" id="noa:BKM31_44775"/>
<dbReference type="STRING" id="1909395.BKM31_44775"/>
<proteinExistence type="predicted"/>
<dbReference type="RefSeq" id="WP_080043951.1">
    <property type="nucleotide sequence ID" value="NZ_CP017717.1"/>
</dbReference>
<keyword evidence="2" id="KW-1185">Reference proteome</keyword>
<dbReference type="Proteomes" id="UP000190797">
    <property type="component" value="Chromosome"/>
</dbReference>
<evidence type="ECO:0000313" key="1">
    <source>
        <dbReference type="EMBL" id="AQZ67638.1"/>
    </source>
</evidence>
<dbReference type="AlphaFoldDB" id="A0A1V0ABP5"/>
<dbReference type="OrthoDB" id="4218778at2"/>
<gene>
    <name evidence="1" type="ORF">BKM31_44775</name>
</gene>
<protein>
    <submittedName>
        <fullName evidence="1">Uncharacterized protein</fullName>
    </submittedName>
</protein>